<evidence type="ECO:0000313" key="3">
    <source>
        <dbReference type="Proteomes" id="UP000708208"/>
    </source>
</evidence>
<sequence length="187" mass="20932">MKVLLEIFFVCTLTLLIACVDSFTCISCGQLHSDATMRKCKDLSSMQTPTKIVTCSGPKVCSTLYIQTDSTSQYDLARRDCQSAFDIYTDNFGCYGPLENFSRFRNVYYCSCNHELCNNINITFGDELEILRKHPFVDKSLPPALAPNPEQIPHRINENGSNNQNAGVFSLTDYLSLIIIVGTCVNI</sequence>
<proteinExistence type="predicted"/>
<protein>
    <recommendedName>
        <fullName evidence="4">Sodefrin-like factor</fullName>
    </recommendedName>
</protein>
<feature type="signal peptide" evidence="1">
    <location>
        <begin position="1"/>
        <end position="22"/>
    </location>
</feature>
<feature type="chain" id="PRO_5035189942" description="Sodefrin-like factor" evidence="1">
    <location>
        <begin position="23"/>
        <end position="187"/>
    </location>
</feature>
<dbReference type="PROSITE" id="PS51257">
    <property type="entry name" value="PROKAR_LIPOPROTEIN"/>
    <property type="match status" value="1"/>
</dbReference>
<dbReference type="AlphaFoldDB" id="A0A8J2KL94"/>
<accession>A0A8J2KL94</accession>
<dbReference type="Proteomes" id="UP000708208">
    <property type="component" value="Unassembled WGS sequence"/>
</dbReference>
<keyword evidence="3" id="KW-1185">Reference proteome</keyword>
<evidence type="ECO:0000313" key="2">
    <source>
        <dbReference type="EMBL" id="CAG7817065.1"/>
    </source>
</evidence>
<organism evidence="2 3">
    <name type="scientific">Allacma fusca</name>
    <dbReference type="NCBI Taxonomy" id="39272"/>
    <lineage>
        <taxon>Eukaryota</taxon>
        <taxon>Metazoa</taxon>
        <taxon>Ecdysozoa</taxon>
        <taxon>Arthropoda</taxon>
        <taxon>Hexapoda</taxon>
        <taxon>Collembola</taxon>
        <taxon>Symphypleona</taxon>
        <taxon>Sminthuridae</taxon>
        <taxon>Allacma</taxon>
    </lineage>
</organism>
<evidence type="ECO:0008006" key="4">
    <source>
        <dbReference type="Google" id="ProtNLM"/>
    </source>
</evidence>
<keyword evidence="1" id="KW-0732">Signal</keyword>
<name>A0A8J2KL94_9HEXA</name>
<evidence type="ECO:0000256" key="1">
    <source>
        <dbReference type="SAM" id="SignalP"/>
    </source>
</evidence>
<gene>
    <name evidence="2" type="ORF">AFUS01_LOCUS27651</name>
</gene>
<dbReference type="EMBL" id="CAJVCH010385435">
    <property type="protein sequence ID" value="CAG7817065.1"/>
    <property type="molecule type" value="Genomic_DNA"/>
</dbReference>
<reference evidence="2" key="1">
    <citation type="submission" date="2021-06" db="EMBL/GenBank/DDBJ databases">
        <authorList>
            <person name="Hodson N. C."/>
            <person name="Mongue J. A."/>
            <person name="Jaron S. K."/>
        </authorList>
    </citation>
    <scope>NUCLEOTIDE SEQUENCE</scope>
</reference>
<comment type="caution">
    <text evidence="2">The sequence shown here is derived from an EMBL/GenBank/DDBJ whole genome shotgun (WGS) entry which is preliminary data.</text>
</comment>